<reference evidence="6" key="1">
    <citation type="submission" date="2016-10" db="EMBL/GenBank/DDBJ databases">
        <authorList>
            <person name="Varghese N."/>
            <person name="Submissions S."/>
        </authorList>
    </citation>
    <scope>NUCLEOTIDE SEQUENCE [LARGE SCALE GENOMIC DNA]</scope>
    <source>
        <strain evidence="6">DSM 44498</strain>
    </source>
</reference>
<dbReference type="GO" id="GO:0016491">
    <property type="term" value="F:oxidoreductase activity"/>
    <property type="evidence" value="ECO:0007669"/>
    <property type="project" value="UniProtKB-KW"/>
</dbReference>
<keyword evidence="6" id="KW-1185">Reference proteome</keyword>
<evidence type="ECO:0000256" key="3">
    <source>
        <dbReference type="ARBA" id="ARBA00023002"/>
    </source>
</evidence>
<dbReference type="SUPFAM" id="SSF51430">
    <property type="entry name" value="NAD(P)-linked oxidoreductase"/>
    <property type="match status" value="1"/>
</dbReference>
<evidence type="ECO:0000259" key="4">
    <source>
        <dbReference type="Pfam" id="PF00248"/>
    </source>
</evidence>
<organism evidence="5 6">
    <name type="scientific">Rhodococcus koreensis</name>
    <dbReference type="NCBI Taxonomy" id="99653"/>
    <lineage>
        <taxon>Bacteria</taxon>
        <taxon>Bacillati</taxon>
        <taxon>Actinomycetota</taxon>
        <taxon>Actinomycetes</taxon>
        <taxon>Mycobacteriales</taxon>
        <taxon>Nocardiaceae</taxon>
        <taxon>Rhodococcus</taxon>
    </lineage>
</organism>
<proteinExistence type="inferred from homology"/>
<evidence type="ECO:0000256" key="1">
    <source>
        <dbReference type="ARBA" id="ARBA00006515"/>
    </source>
</evidence>
<evidence type="ECO:0000256" key="2">
    <source>
        <dbReference type="ARBA" id="ARBA00022857"/>
    </source>
</evidence>
<name>A0A1H4KVG1_9NOCA</name>
<dbReference type="InterPro" id="IPR023210">
    <property type="entry name" value="NADP_OxRdtase_dom"/>
</dbReference>
<sequence length="338" mass="37058">MPHHADEQRYEKAAFRRSGRTGLQLSRFSFGLWQKFGDQHPYSTQRDIVLRAFDLGIISFDLANRYGPPARAAEKNFGRILREDLGAYRDEIVIASKAGNPIGPSPYQSGGSRKTLLSSLDVSLRDLGVDYVDIFYSHSPDLDTPLDETVDALATAVRQGKALYVGISNYRADRAHQAAKLLQEARVPLAIHQTRYSIFDQRADAEGLLDLATADGTGVIAFSPLAQGLLTDKYLDGTIPEDSRAADSAFLSPDAITDVYRERAARLNEIAIARGQSLAQLALQWVLRRSEVTSALIGASSVGQLEHNLRALEAAELTADEIDAINRHASIEPVNVAR</sequence>
<evidence type="ECO:0000313" key="5">
    <source>
        <dbReference type="EMBL" id="SEB61912.1"/>
    </source>
</evidence>
<evidence type="ECO:0000313" key="6">
    <source>
        <dbReference type="Proteomes" id="UP000183561"/>
    </source>
</evidence>
<dbReference type="EMBL" id="FNSV01000005">
    <property type="protein sequence ID" value="SEB61912.1"/>
    <property type="molecule type" value="Genomic_DNA"/>
</dbReference>
<dbReference type="PANTHER" id="PTHR43150">
    <property type="entry name" value="HYPERKINETIC, ISOFORM M"/>
    <property type="match status" value="1"/>
</dbReference>
<protein>
    <submittedName>
        <fullName evidence="5">L-glyceraldehyde 3-phosphate reductase</fullName>
    </submittedName>
</protein>
<dbReference type="Gene3D" id="3.20.20.100">
    <property type="entry name" value="NADP-dependent oxidoreductase domain"/>
    <property type="match status" value="1"/>
</dbReference>
<dbReference type="AlphaFoldDB" id="A0A1H4KVG1"/>
<dbReference type="InterPro" id="IPR005399">
    <property type="entry name" value="K_chnl_volt-dep_bsu_KCNAB-rel"/>
</dbReference>
<keyword evidence="2" id="KW-0521">NADP</keyword>
<dbReference type="Pfam" id="PF00248">
    <property type="entry name" value="Aldo_ket_red"/>
    <property type="match status" value="1"/>
</dbReference>
<feature type="domain" description="NADP-dependent oxidoreductase" evidence="4">
    <location>
        <begin position="29"/>
        <end position="328"/>
    </location>
</feature>
<dbReference type="Proteomes" id="UP000183561">
    <property type="component" value="Unassembled WGS sequence"/>
</dbReference>
<dbReference type="PANTHER" id="PTHR43150:SF4">
    <property type="entry name" value="L-GLYCERALDEHYDE 3-PHOSPHATE REDUCTASE"/>
    <property type="match status" value="1"/>
</dbReference>
<gene>
    <name evidence="5" type="ORF">SAMN04490239_0897</name>
</gene>
<keyword evidence="3" id="KW-0560">Oxidoreductase</keyword>
<comment type="similarity">
    <text evidence="1">Belongs to the shaker potassium channel beta subunit family.</text>
</comment>
<dbReference type="InterPro" id="IPR036812">
    <property type="entry name" value="NAD(P)_OxRdtase_dom_sf"/>
</dbReference>
<accession>A0A1H4KVG1</accession>
<dbReference type="GO" id="GO:0051596">
    <property type="term" value="P:methylglyoxal catabolic process"/>
    <property type="evidence" value="ECO:0007669"/>
    <property type="project" value="TreeGrafter"/>
</dbReference>